<evidence type="ECO:0000313" key="2">
    <source>
        <dbReference type="EMBL" id="VAW51318.1"/>
    </source>
</evidence>
<gene>
    <name evidence="2" type="ORF">MNBD_GAMMA05-831</name>
</gene>
<organism evidence="2">
    <name type="scientific">hydrothermal vent metagenome</name>
    <dbReference type="NCBI Taxonomy" id="652676"/>
    <lineage>
        <taxon>unclassified sequences</taxon>
        <taxon>metagenomes</taxon>
        <taxon>ecological metagenomes</taxon>
    </lineage>
</organism>
<evidence type="ECO:0000259" key="1">
    <source>
        <dbReference type="SMART" id="SM00867"/>
    </source>
</evidence>
<dbReference type="SMART" id="SM00867">
    <property type="entry name" value="YceI"/>
    <property type="match status" value="1"/>
</dbReference>
<dbReference type="PANTHER" id="PTHR34406">
    <property type="entry name" value="PROTEIN YCEI"/>
    <property type="match status" value="1"/>
</dbReference>
<protein>
    <submittedName>
        <fullName evidence="2">Protein yceI</fullName>
    </submittedName>
</protein>
<dbReference type="AlphaFoldDB" id="A0A3B0W5X5"/>
<proteinExistence type="predicted"/>
<dbReference type="InterPro" id="IPR007372">
    <property type="entry name" value="Lipid/polyisoprenoid-bd_YceI"/>
</dbReference>
<sequence length="199" mass="22056">MKMKINMKLLYTSILAAGLLSSALSVRAEDYVIDTEGMHAAIQFKIQHLGYSWLHGRFNNFGGTFKYDEAAPEKASVQLSIKTSSIDSNHAERDKHLRSDTFLNVEKYPEAKFVSTRYIPGKDGKGVLKGDFTLHGITRPIEIVIASVGAGNDPWGGYRRGFEGKAKFSLADYGIMENLGPKSKEVELILSIEGVRVKK</sequence>
<dbReference type="Pfam" id="PF04264">
    <property type="entry name" value="YceI"/>
    <property type="match status" value="1"/>
</dbReference>
<dbReference type="PANTHER" id="PTHR34406:SF1">
    <property type="entry name" value="PROTEIN YCEI"/>
    <property type="match status" value="1"/>
</dbReference>
<name>A0A3B0W5X5_9ZZZZ</name>
<accession>A0A3B0W5X5</accession>
<reference evidence="2" key="1">
    <citation type="submission" date="2018-06" db="EMBL/GenBank/DDBJ databases">
        <authorList>
            <person name="Zhirakovskaya E."/>
        </authorList>
    </citation>
    <scope>NUCLEOTIDE SEQUENCE</scope>
</reference>
<dbReference type="InterPro" id="IPR036761">
    <property type="entry name" value="TTHA0802/YceI-like_sf"/>
</dbReference>
<dbReference type="EMBL" id="UOFE01000015">
    <property type="protein sequence ID" value="VAW51318.1"/>
    <property type="molecule type" value="Genomic_DNA"/>
</dbReference>
<dbReference type="NCBIfam" id="NF002994">
    <property type="entry name" value="PRK03757.1"/>
    <property type="match status" value="1"/>
</dbReference>
<dbReference type="SUPFAM" id="SSF101874">
    <property type="entry name" value="YceI-like"/>
    <property type="match status" value="1"/>
</dbReference>
<feature type="domain" description="Lipid/polyisoprenoid-binding YceI-like" evidence="1">
    <location>
        <begin position="30"/>
        <end position="195"/>
    </location>
</feature>
<dbReference type="Gene3D" id="2.40.128.110">
    <property type="entry name" value="Lipid/polyisoprenoid-binding, YceI-like"/>
    <property type="match status" value="1"/>
</dbReference>